<dbReference type="Pfam" id="PF07645">
    <property type="entry name" value="EGF_CA"/>
    <property type="match status" value="2"/>
</dbReference>
<feature type="domain" description="EGF-like" evidence="7">
    <location>
        <begin position="107"/>
        <end position="149"/>
    </location>
</feature>
<feature type="domain" description="EGF-like" evidence="7">
    <location>
        <begin position="68"/>
        <end position="106"/>
    </location>
</feature>
<dbReference type="CDD" id="cd00054">
    <property type="entry name" value="EGF_CA"/>
    <property type="match status" value="5"/>
</dbReference>
<keyword evidence="2 6" id="KW-0245">EGF-like domain</keyword>
<dbReference type="VEuPathDB" id="VectorBase:SSCA006967"/>
<keyword evidence="3" id="KW-0732">Signal</keyword>
<feature type="disulfide bond" evidence="6">
    <location>
        <begin position="181"/>
        <end position="190"/>
    </location>
</feature>
<dbReference type="FunFam" id="2.10.25.10:FF:000080">
    <property type="entry name" value="Neurogenic locus notch 1"/>
    <property type="match status" value="1"/>
</dbReference>
<dbReference type="PRINTS" id="PR00010">
    <property type="entry name" value="EGFBLOOD"/>
</dbReference>
<dbReference type="GO" id="GO:0005112">
    <property type="term" value="F:Notch binding"/>
    <property type="evidence" value="ECO:0007669"/>
    <property type="project" value="TreeGrafter"/>
</dbReference>
<feature type="domain" description="EGF-like" evidence="7">
    <location>
        <begin position="192"/>
        <end position="230"/>
    </location>
</feature>
<dbReference type="PROSITE" id="PS01186">
    <property type="entry name" value="EGF_2"/>
    <property type="match status" value="6"/>
</dbReference>
<feature type="domain" description="EGF-like" evidence="7">
    <location>
        <begin position="152"/>
        <end position="191"/>
    </location>
</feature>
<keyword evidence="5 6" id="KW-1015">Disulfide bond</keyword>
<feature type="disulfide bond" evidence="6">
    <location>
        <begin position="162"/>
        <end position="179"/>
    </location>
</feature>
<dbReference type="AlphaFoldDB" id="A0A132ADR6"/>
<evidence type="ECO:0000256" key="1">
    <source>
        <dbReference type="ARBA" id="ARBA00022473"/>
    </source>
</evidence>
<dbReference type="OrthoDB" id="283575at2759"/>
<dbReference type="SMART" id="SM00181">
    <property type="entry name" value="EGF"/>
    <property type="match status" value="9"/>
</dbReference>
<dbReference type="FunFam" id="2.10.25.10:FF:000125">
    <property type="entry name" value="Neurogenic locus notch protein-like"/>
    <property type="match status" value="1"/>
</dbReference>
<dbReference type="Proteomes" id="UP000616769">
    <property type="component" value="Unassembled WGS sequence"/>
</dbReference>
<comment type="caution">
    <text evidence="8">The sequence shown here is derived from an EMBL/GenBank/DDBJ whole genome shotgun (WGS) entry which is preliminary data.</text>
</comment>
<keyword evidence="4" id="KW-0677">Repeat</keyword>
<feature type="disulfide bond" evidence="6">
    <location>
        <begin position="96"/>
        <end position="105"/>
    </location>
</feature>
<gene>
    <name evidence="8" type="ORF">QR98_0076710</name>
</gene>
<evidence type="ECO:0000313" key="8">
    <source>
        <dbReference type="EMBL" id="KPM09138.1"/>
    </source>
</evidence>
<feature type="disulfide bond" evidence="6">
    <location>
        <begin position="341"/>
        <end position="350"/>
    </location>
</feature>
<dbReference type="SUPFAM" id="SSF57196">
    <property type="entry name" value="EGF/Laminin"/>
    <property type="match status" value="6"/>
</dbReference>
<dbReference type="GO" id="GO:0048608">
    <property type="term" value="P:reproductive structure development"/>
    <property type="evidence" value="ECO:0007669"/>
    <property type="project" value="UniProtKB-ARBA"/>
</dbReference>
<dbReference type="FunFam" id="2.10.25.10:FF:000092">
    <property type="entry name" value="Neurogenic locus notch protein 1"/>
    <property type="match status" value="1"/>
</dbReference>
<accession>A0A132ADR6</accession>
<dbReference type="PROSITE" id="PS01187">
    <property type="entry name" value="EGF_CA"/>
    <property type="match status" value="2"/>
</dbReference>
<organism evidence="8 9">
    <name type="scientific">Sarcoptes scabiei</name>
    <name type="common">Itch mite</name>
    <name type="synonym">Acarus scabiei</name>
    <dbReference type="NCBI Taxonomy" id="52283"/>
    <lineage>
        <taxon>Eukaryota</taxon>
        <taxon>Metazoa</taxon>
        <taxon>Ecdysozoa</taxon>
        <taxon>Arthropoda</taxon>
        <taxon>Chelicerata</taxon>
        <taxon>Arachnida</taxon>
        <taxon>Acari</taxon>
        <taxon>Acariformes</taxon>
        <taxon>Sarcoptiformes</taxon>
        <taxon>Astigmata</taxon>
        <taxon>Psoroptidia</taxon>
        <taxon>Sarcoptoidea</taxon>
        <taxon>Sarcoptidae</taxon>
        <taxon>Sarcoptinae</taxon>
        <taxon>Sarcoptes</taxon>
    </lineage>
</organism>
<dbReference type="PROSITE" id="PS00010">
    <property type="entry name" value="ASX_HYDROXYL"/>
    <property type="match status" value="4"/>
</dbReference>
<dbReference type="InterPro" id="IPR000742">
    <property type="entry name" value="EGF"/>
</dbReference>
<dbReference type="GO" id="GO:0009986">
    <property type="term" value="C:cell surface"/>
    <property type="evidence" value="ECO:0007669"/>
    <property type="project" value="UniProtKB-ARBA"/>
</dbReference>
<dbReference type="GO" id="GO:0007219">
    <property type="term" value="P:Notch signaling pathway"/>
    <property type="evidence" value="ECO:0007669"/>
    <property type="project" value="TreeGrafter"/>
</dbReference>
<dbReference type="InterPro" id="IPR018097">
    <property type="entry name" value="EGF_Ca-bd_CS"/>
</dbReference>
<evidence type="ECO:0000256" key="3">
    <source>
        <dbReference type="ARBA" id="ARBA00022729"/>
    </source>
</evidence>
<sequence>MASRQSPHQILHIVLFTILIVIVHFCIPIANQRLNRRQTKPNLSYSIGSNANRYGSSSNSNTNLAIYRPGRCYPNVCLNDGQCIVNPNTLKSYCRCPPRFVGSSCEYQNPCFGNNRCFNGGTCQPIISPNQPPSFKCLCPLGFSASMCEVEVPNICQRKRPCRNNGRCVLHTDLEHYQCNCISGWRGERCEERDNCASSPCKNNALCISNTNGTGFTCECQNGFRGNTCAEDINECLELGDDLACNQKGQCINVPGSYVCNCEAGYTGQRCETVYIPCQSDNPCQNGGDCIADHLSKTYQCSCPVGFTGRNCEINIDDCGGHLCQNGGTCLDDVNTYTCICPSNFTGPYCSQDVDECSLQPQPCQNGATCANTIGGFNCICVNGWTGQTCSENIDDCANAPCFNGATCHDRVGSYYCQCPPGKTGLLCHLDDACASNPCHSKLTE</sequence>
<comment type="caution">
    <text evidence="6">Lacks conserved residue(s) required for the propagation of feature annotation.</text>
</comment>
<dbReference type="InterPro" id="IPR049883">
    <property type="entry name" value="NOTCH1_EGF-like"/>
</dbReference>
<feature type="disulfide bond" evidence="6">
    <location>
        <begin position="201"/>
        <end position="218"/>
    </location>
</feature>
<feature type="disulfide bond" evidence="6">
    <location>
        <begin position="139"/>
        <end position="148"/>
    </location>
</feature>
<evidence type="ECO:0000256" key="6">
    <source>
        <dbReference type="PROSITE-ProRule" id="PRU00076"/>
    </source>
</evidence>
<name>A0A132ADR6_SARSC</name>
<dbReference type="GO" id="GO:0048568">
    <property type="term" value="P:embryonic organ development"/>
    <property type="evidence" value="ECO:0007669"/>
    <property type="project" value="UniProtKB-ARBA"/>
</dbReference>
<dbReference type="SMART" id="SM00179">
    <property type="entry name" value="EGF_CA"/>
    <property type="match status" value="8"/>
</dbReference>
<dbReference type="Gene3D" id="2.10.25.10">
    <property type="entry name" value="Laminin"/>
    <property type="match status" value="9"/>
</dbReference>
<feature type="domain" description="EGF-like" evidence="7">
    <location>
        <begin position="315"/>
        <end position="351"/>
    </location>
</feature>
<dbReference type="FunFam" id="2.10.25.10:FF:000038">
    <property type="entry name" value="Fibrillin 2"/>
    <property type="match status" value="1"/>
</dbReference>
<dbReference type="PANTHER" id="PTHR12916">
    <property type="entry name" value="CYTOCHROME C OXIDASE POLYPEPTIDE VIC-2"/>
    <property type="match status" value="1"/>
</dbReference>
<dbReference type="InterPro" id="IPR009030">
    <property type="entry name" value="Growth_fac_rcpt_cys_sf"/>
</dbReference>
<feature type="disulfide bond" evidence="6">
    <location>
        <begin position="381"/>
        <end position="390"/>
    </location>
</feature>
<dbReference type="FunFam" id="2.10.25.10:FF:000118">
    <property type="entry name" value="protein delta homolog 2"/>
    <property type="match status" value="1"/>
</dbReference>
<feature type="domain" description="EGF-like" evidence="7">
    <location>
        <begin position="232"/>
        <end position="272"/>
    </location>
</feature>
<dbReference type="GO" id="GO:0010160">
    <property type="term" value="P:formation of animal organ boundary"/>
    <property type="evidence" value="ECO:0007669"/>
    <property type="project" value="UniProtKB-ARBA"/>
</dbReference>
<keyword evidence="1" id="KW-0217">Developmental protein</keyword>
<dbReference type="Pfam" id="PF00008">
    <property type="entry name" value="EGF"/>
    <property type="match status" value="4"/>
</dbReference>
<feature type="disulfide bond" evidence="6">
    <location>
        <begin position="284"/>
        <end position="301"/>
    </location>
</feature>
<evidence type="ECO:0000256" key="2">
    <source>
        <dbReference type="ARBA" id="ARBA00022536"/>
    </source>
</evidence>
<feature type="disulfide bond" evidence="6">
    <location>
        <begin position="77"/>
        <end position="94"/>
    </location>
</feature>
<proteinExistence type="predicted"/>
<dbReference type="PANTHER" id="PTHR12916:SF4">
    <property type="entry name" value="UNINFLATABLE, ISOFORM C"/>
    <property type="match status" value="1"/>
</dbReference>
<feature type="domain" description="EGF-like" evidence="7">
    <location>
        <begin position="393"/>
        <end position="429"/>
    </location>
</feature>
<feature type="domain" description="EGF-like" evidence="7">
    <location>
        <begin position="274"/>
        <end position="313"/>
    </location>
</feature>
<dbReference type="SUPFAM" id="SSF57184">
    <property type="entry name" value="Growth factor receptor domain"/>
    <property type="match status" value="1"/>
</dbReference>
<reference evidence="8 9" key="1">
    <citation type="journal article" date="2015" name="Parasit. Vectors">
        <title>Draft genome of the scabies mite.</title>
        <authorList>
            <person name="Rider S.D.Jr."/>
            <person name="Morgan M.S."/>
            <person name="Arlian L.G."/>
        </authorList>
    </citation>
    <scope>NUCLEOTIDE SEQUENCE [LARGE SCALE GENOMIC DNA]</scope>
    <source>
        <strain evidence="8">Arlian Lab</strain>
    </source>
</reference>
<evidence type="ECO:0000256" key="4">
    <source>
        <dbReference type="ARBA" id="ARBA00022737"/>
    </source>
</evidence>
<evidence type="ECO:0000313" key="9">
    <source>
        <dbReference type="Proteomes" id="UP000616769"/>
    </source>
</evidence>
<evidence type="ECO:0000256" key="5">
    <source>
        <dbReference type="ARBA" id="ARBA00023157"/>
    </source>
</evidence>
<protein>
    <submittedName>
        <fullName evidence="8">Calcium-binding EGF domain containing protein</fullName>
    </submittedName>
</protein>
<dbReference type="GO" id="GO:0007548">
    <property type="term" value="P:sex differentiation"/>
    <property type="evidence" value="ECO:0007669"/>
    <property type="project" value="UniProtKB-ARBA"/>
</dbReference>
<evidence type="ECO:0000259" key="7">
    <source>
        <dbReference type="PROSITE" id="PS50026"/>
    </source>
</evidence>
<dbReference type="PROSITE" id="PS00022">
    <property type="entry name" value="EGF_1"/>
    <property type="match status" value="8"/>
</dbReference>
<dbReference type="PROSITE" id="PS50026">
    <property type="entry name" value="EGF_3"/>
    <property type="match status" value="9"/>
</dbReference>
<dbReference type="EMBL" id="JXLN01013166">
    <property type="protein sequence ID" value="KPM09138.1"/>
    <property type="molecule type" value="Genomic_DNA"/>
</dbReference>
<dbReference type="InterPro" id="IPR000152">
    <property type="entry name" value="EGF-type_Asp/Asn_hydroxyl_site"/>
</dbReference>
<dbReference type="InterPro" id="IPR001881">
    <property type="entry name" value="EGF-like_Ca-bd_dom"/>
</dbReference>
<feature type="disulfide bond" evidence="6">
    <location>
        <begin position="220"/>
        <end position="229"/>
    </location>
</feature>
<feature type="disulfide bond" evidence="6">
    <location>
        <begin position="419"/>
        <end position="428"/>
    </location>
</feature>
<feature type="disulfide bond" evidence="6">
    <location>
        <begin position="303"/>
        <end position="312"/>
    </location>
</feature>
<dbReference type="GO" id="GO:0005509">
    <property type="term" value="F:calcium ion binding"/>
    <property type="evidence" value="ECO:0007669"/>
    <property type="project" value="InterPro"/>
</dbReference>
<feature type="disulfide bond" evidence="6">
    <location>
        <begin position="262"/>
        <end position="271"/>
    </location>
</feature>
<dbReference type="GO" id="GO:0022407">
    <property type="term" value="P:regulation of cell-cell adhesion"/>
    <property type="evidence" value="ECO:0007669"/>
    <property type="project" value="UniProtKB-ARBA"/>
</dbReference>
<feature type="domain" description="EGF-like" evidence="7">
    <location>
        <begin position="353"/>
        <end position="391"/>
    </location>
</feature>